<reference evidence="1" key="1">
    <citation type="submission" date="2021-01" db="EMBL/GenBank/DDBJ databases">
        <title>Whole genome shotgun sequence of Planobispora takensis NBRC 109077.</title>
        <authorList>
            <person name="Komaki H."/>
            <person name="Tamura T."/>
        </authorList>
    </citation>
    <scope>NUCLEOTIDE SEQUENCE</scope>
    <source>
        <strain evidence="1">NBRC 109077</strain>
    </source>
</reference>
<evidence type="ECO:0000313" key="2">
    <source>
        <dbReference type="Proteomes" id="UP000634476"/>
    </source>
</evidence>
<sequence>MVDRLERRLRVEGDAGREFVLGEAVTDGEQLRLSFCCGPSAADVAAGKSATSPRVSRFSLSSAISPLDENLPARRRPGEIPGVLWTPDDAAGPRPLILMGRCGGTAGVRAAR</sequence>
<accession>A0A8J3SVE9</accession>
<dbReference type="Proteomes" id="UP000634476">
    <property type="component" value="Unassembled WGS sequence"/>
</dbReference>
<comment type="caution">
    <text evidence="1">The sequence shown here is derived from an EMBL/GenBank/DDBJ whole genome shotgun (WGS) entry which is preliminary data.</text>
</comment>
<evidence type="ECO:0000313" key="1">
    <source>
        <dbReference type="EMBL" id="GIH99786.1"/>
    </source>
</evidence>
<gene>
    <name evidence="1" type="ORF">Pta02_17950</name>
</gene>
<proteinExistence type="predicted"/>
<protein>
    <submittedName>
        <fullName evidence="1">Uncharacterized protein</fullName>
    </submittedName>
</protein>
<dbReference type="EMBL" id="BOOK01000010">
    <property type="protein sequence ID" value="GIH99786.1"/>
    <property type="molecule type" value="Genomic_DNA"/>
</dbReference>
<dbReference type="AlphaFoldDB" id="A0A8J3SVE9"/>
<keyword evidence="2" id="KW-1185">Reference proteome</keyword>
<organism evidence="1 2">
    <name type="scientific">Planobispora takensis</name>
    <dbReference type="NCBI Taxonomy" id="1367882"/>
    <lineage>
        <taxon>Bacteria</taxon>
        <taxon>Bacillati</taxon>
        <taxon>Actinomycetota</taxon>
        <taxon>Actinomycetes</taxon>
        <taxon>Streptosporangiales</taxon>
        <taxon>Streptosporangiaceae</taxon>
        <taxon>Planobispora</taxon>
    </lineage>
</organism>
<name>A0A8J3SVE9_9ACTN</name>